<gene>
    <name evidence="7" type="ORF">Asppvi_004838</name>
</gene>
<proteinExistence type="predicted"/>
<accession>A0A9P3B763</accession>
<evidence type="ECO:0000259" key="6">
    <source>
        <dbReference type="Pfam" id="PF13813"/>
    </source>
</evidence>
<keyword evidence="4 5" id="KW-0472">Membrane</keyword>
<dbReference type="GeneID" id="67003450"/>
<comment type="subcellular location">
    <subcellularLocation>
        <location evidence="1">Membrane</location>
        <topology evidence="1">Multi-pass membrane protein</topology>
    </subcellularLocation>
</comment>
<dbReference type="RefSeq" id="XP_043156714.1">
    <property type="nucleotide sequence ID" value="XM_043300779.1"/>
</dbReference>
<evidence type="ECO:0000256" key="4">
    <source>
        <dbReference type="ARBA" id="ARBA00023136"/>
    </source>
</evidence>
<dbReference type="EMBL" id="BHVY01000003">
    <property type="protein sequence ID" value="GIJ85967.1"/>
    <property type="molecule type" value="Genomic_DNA"/>
</dbReference>
<feature type="transmembrane region" description="Helical" evidence="5">
    <location>
        <begin position="369"/>
        <end position="389"/>
    </location>
</feature>
<evidence type="ECO:0000256" key="1">
    <source>
        <dbReference type="ARBA" id="ARBA00004141"/>
    </source>
</evidence>
<keyword evidence="8" id="KW-1185">Reference proteome</keyword>
<evidence type="ECO:0000256" key="3">
    <source>
        <dbReference type="ARBA" id="ARBA00022989"/>
    </source>
</evidence>
<reference evidence="7 8" key="1">
    <citation type="submission" date="2018-10" db="EMBL/GenBank/DDBJ databases">
        <title>Pan-genome distribution and transcriptional activeness of fungal secondary metabolism genes in Aspergillus section Fumigati.</title>
        <authorList>
            <person name="Takahashi H."/>
            <person name="Umemura M."/>
            <person name="Ninomiya A."/>
            <person name="Kusuya Y."/>
            <person name="Urayama S."/>
            <person name="Shimizu M."/>
            <person name="Watanabe A."/>
            <person name="Kamei K."/>
            <person name="Yaguchi T."/>
            <person name="Hagiwara D."/>
        </authorList>
    </citation>
    <scope>NUCLEOTIDE SEQUENCE [LARGE SCALE GENOMIC DNA]</scope>
    <source>
        <strain evidence="7 8">IFM 55266</strain>
    </source>
</reference>
<organism evidence="7 8">
    <name type="scientific">Aspergillus pseudoviridinutans</name>
    <dbReference type="NCBI Taxonomy" id="1517512"/>
    <lineage>
        <taxon>Eukaryota</taxon>
        <taxon>Fungi</taxon>
        <taxon>Dikarya</taxon>
        <taxon>Ascomycota</taxon>
        <taxon>Pezizomycotina</taxon>
        <taxon>Eurotiomycetes</taxon>
        <taxon>Eurotiomycetidae</taxon>
        <taxon>Eurotiales</taxon>
        <taxon>Aspergillaceae</taxon>
        <taxon>Aspergillus</taxon>
        <taxon>Aspergillus subgen. Fumigati</taxon>
    </lineage>
</organism>
<evidence type="ECO:0000256" key="2">
    <source>
        <dbReference type="ARBA" id="ARBA00022692"/>
    </source>
</evidence>
<dbReference type="Pfam" id="PF13813">
    <property type="entry name" value="MBOAT_2"/>
    <property type="match status" value="1"/>
</dbReference>
<comment type="caution">
    <text evidence="7">The sequence shown here is derived from an EMBL/GenBank/DDBJ whole genome shotgun (WGS) entry which is preliminary data.</text>
</comment>
<keyword evidence="3 5" id="KW-1133">Transmembrane helix</keyword>
<protein>
    <recommendedName>
        <fullName evidence="6">Wax synthase domain-containing protein</fullName>
    </recommendedName>
</protein>
<dbReference type="Proteomes" id="UP001043456">
    <property type="component" value="Unassembled WGS sequence"/>
</dbReference>
<evidence type="ECO:0000313" key="8">
    <source>
        <dbReference type="Proteomes" id="UP001043456"/>
    </source>
</evidence>
<dbReference type="AlphaFoldDB" id="A0A9P3B763"/>
<name>A0A9P3B763_9EURO</name>
<feature type="domain" description="Wax synthase" evidence="6">
    <location>
        <begin position="254"/>
        <end position="325"/>
    </location>
</feature>
<dbReference type="InterPro" id="IPR032805">
    <property type="entry name" value="Wax_synthase_dom"/>
</dbReference>
<evidence type="ECO:0000256" key="5">
    <source>
        <dbReference type="SAM" id="Phobius"/>
    </source>
</evidence>
<keyword evidence="2 5" id="KW-0812">Transmembrane</keyword>
<feature type="transmembrane region" description="Helical" evidence="5">
    <location>
        <begin position="29"/>
        <end position="48"/>
    </location>
</feature>
<dbReference type="GO" id="GO:0016020">
    <property type="term" value="C:membrane"/>
    <property type="evidence" value="ECO:0007669"/>
    <property type="project" value="UniProtKB-SubCell"/>
</dbReference>
<dbReference type="OrthoDB" id="1077582at2759"/>
<evidence type="ECO:0000313" key="7">
    <source>
        <dbReference type="EMBL" id="GIJ85967.1"/>
    </source>
</evidence>
<sequence>MIDNLICNLESTLMKVQDAYSSREAMPFWATRLLTPTFMAVAVLTTIPSPGPARVTVGMTVFTTLWLYVLTHWVADPSFFMDAIFMISITARWMLMFLTGTPEMDYYQTSKTATKLDSASADGGIPGGSILLNKVKWSVELWSCWRGQGWNYADQHLKRGAEQTQSRRDFLITNAGRILLNRYISDMVRKYAFCAFWPAHHANVASVDFRSLPMLHRHLLVGAQLVRDSLMLDSEYRKASLLFVSLCLSTPDRWPGLFGSLADLYSVRNFWGRVWHQVFRHMFIRAGEVVTRALGAEKRTMVYKYTKLYVGFLVSGVQHYACPQLIPSLRYGWGMFWQMPAYAAVITVEDLIKHYGKKAGIRDNGFIRGLGYIWTAYWMTLIYALPVGYVSDIGGFAGVCDA</sequence>